<sequence>MNSYPSTETPSLPGL</sequence>
<accession>A0A2P2P937</accession>
<proteinExistence type="predicted"/>
<organism evidence="1">
    <name type="scientific">Rhizophora mucronata</name>
    <name type="common">Asiatic mangrove</name>
    <dbReference type="NCBI Taxonomy" id="61149"/>
    <lineage>
        <taxon>Eukaryota</taxon>
        <taxon>Viridiplantae</taxon>
        <taxon>Streptophyta</taxon>
        <taxon>Embryophyta</taxon>
        <taxon>Tracheophyta</taxon>
        <taxon>Spermatophyta</taxon>
        <taxon>Magnoliopsida</taxon>
        <taxon>eudicotyledons</taxon>
        <taxon>Gunneridae</taxon>
        <taxon>Pentapetalae</taxon>
        <taxon>rosids</taxon>
        <taxon>fabids</taxon>
        <taxon>Malpighiales</taxon>
        <taxon>Rhizophoraceae</taxon>
        <taxon>Rhizophora</taxon>
    </lineage>
</organism>
<reference evidence="1" key="1">
    <citation type="submission" date="2018-02" db="EMBL/GenBank/DDBJ databases">
        <title>Rhizophora mucronata_Transcriptome.</title>
        <authorList>
            <person name="Meera S.P."/>
            <person name="Sreeshan A."/>
            <person name="Augustine A."/>
        </authorList>
    </citation>
    <scope>NUCLEOTIDE SEQUENCE</scope>
    <source>
        <tissue evidence="1">Leaf</tissue>
    </source>
</reference>
<evidence type="ECO:0000313" key="1">
    <source>
        <dbReference type="EMBL" id="MBX51276.1"/>
    </source>
</evidence>
<dbReference type="EMBL" id="GGEC01070792">
    <property type="protein sequence ID" value="MBX51276.1"/>
    <property type="molecule type" value="Transcribed_RNA"/>
</dbReference>
<protein>
    <submittedName>
        <fullName evidence="1">Protein TOPLESS-2</fullName>
    </submittedName>
</protein>
<name>A0A2P2P937_RHIMU</name>